<evidence type="ECO:0000259" key="6">
    <source>
        <dbReference type="PROSITE" id="PS51085"/>
    </source>
</evidence>
<evidence type="ECO:0000313" key="7">
    <source>
        <dbReference type="EMBL" id="MCA9382467.1"/>
    </source>
</evidence>
<keyword evidence="3" id="KW-0560">Oxidoreductase</keyword>
<organism evidence="7 8">
    <name type="scientific">Candidatus Dojkabacteria bacterium</name>
    <dbReference type="NCBI Taxonomy" id="2099670"/>
    <lineage>
        <taxon>Bacteria</taxon>
        <taxon>Candidatus Dojkabacteria</taxon>
    </lineage>
</organism>
<dbReference type="Pfam" id="PF00111">
    <property type="entry name" value="Fer2"/>
    <property type="match status" value="1"/>
</dbReference>
<dbReference type="InterPro" id="IPR012675">
    <property type="entry name" value="Beta-grasp_dom_sf"/>
</dbReference>
<keyword evidence="4" id="KW-0408">Iron</keyword>
<sequence>MQISFELNGKHISLDVPPERRLVDVLREDLDCVGTKESCGEGQCGACSVLLNGELVLACLTPAIKINGAQIITIEGLGSQNNPDYIQQAFIDADAIQCGFCTPGIIMTVKYYIENNGSAYAEDISKALSGNICRCTGYKNIIKAVQLAIKTQPKSL</sequence>
<dbReference type="InterPro" id="IPR006058">
    <property type="entry name" value="2Fe2S_fd_BS"/>
</dbReference>
<dbReference type="PANTHER" id="PTHR44379:SF5">
    <property type="entry name" value="OXIDOREDUCTASE WITH IRON-SULFUR SUBUNIT"/>
    <property type="match status" value="1"/>
</dbReference>
<dbReference type="Gene3D" id="3.10.20.30">
    <property type="match status" value="1"/>
</dbReference>
<accession>A0A955RI92</accession>
<dbReference type="Gene3D" id="1.10.150.120">
    <property type="entry name" value="[2Fe-2S]-binding domain"/>
    <property type="match status" value="1"/>
</dbReference>
<dbReference type="Pfam" id="PF01799">
    <property type="entry name" value="Fer2_2"/>
    <property type="match status" value="1"/>
</dbReference>
<keyword evidence="5" id="KW-0411">Iron-sulfur</keyword>
<proteinExistence type="predicted"/>
<keyword evidence="2" id="KW-0479">Metal-binding</keyword>
<keyword evidence="1" id="KW-0001">2Fe-2S</keyword>
<evidence type="ECO:0000256" key="2">
    <source>
        <dbReference type="ARBA" id="ARBA00022723"/>
    </source>
</evidence>
<reference evidence="7" key="2">
    <citation type="journal article" date="2021" name="Microbiome">
        <title>Successional dynamics and alternative stable states in a saline activated sludge microbial community over 9 years.</title>
        <authorList>
            <person name="Wang Y."/>
            <person name="Ye J."/>
            <person name="Ju F."/>
            <person name="Liu L."/>
            <person name="Boyd J.A."/>
            <person name="Deng Y."/>
            <person name="Parks D.H."/>
            <person name="Jiang X."/>
            <person name="Yin X."/>
            <person name="Woodcroft B.J."/>
            <person name="Tyson G.W."/>
            <person name="Hugenholtz P."/>
            <person name="Polz M.F."/>
            <person name="Zhang T."/>
        </authorList>
    </citation>
    <scope>NUCLEOTIDE SEQUENCE</scope>
    <source>
        <strain evidence="7">HKST-UBA10</strain>
    </source>
</reference>
<dbReference type="PROSITE" id="PS00197">
    <property type="entry name" value="2FE2S_FER_1"/>
    <property type="match status" value="1"/>
</dbReference>
<dbReference type="PROSITE" id="PS51085">
    <property type="entry name" value="2FE2S_FER_2"/>
    <property type="match status" value="1"/>
</dbReference>
<feature type="domain" description="2Fe-2S ferredoxin-type" evidence="6">
    <location>
        <begin position="1"/>
        <end position="77"/>
    </location>
</feature>
<dbReference type="SUPFAM" id="SSF54292">
    <property type="entry name" value="2Fe-2S ferredoxin-like"/>
    <property type="match status" value="1"/>
</dbReference>
<reference evidence="7" key="1">
    <citation type="submission" date="2020-04" db="EMBL/GenBank/DDBJ databases">
        <authorList>
            <person name="Zhang T."/>
        </authorList>
    </citation>
    <scope>NUCLEOTIDE SEQUENCE</scope>
    <source>
        <strain evidence="7">HKST-UBA10</strain>
    </source>
</reference>
<evidence type="ECO:0000256" key="4">
    <source>
        <dbReference type="ARBA" id="ARBA00023004"/>
    </source>
</evidence>
<evidence type="ECO:0000256" key="1">
    <source>
        <dbReference type="ARBA" id="ARBA00022714"/>
    </source>
</evidence>
<dbReference type="GO" id="GO:0046872">
    <property type="term" value="F:metal ion binding"/>
    <property type="evidence" value="ECO:0007669"/>
    <property type="project" value="UniProtKB-KW"/>
</dbReference>
<dbReference type="EMBL" id="JAGQLG010000143">
    <property type="protein sequence ID" value="MCA9382467.1"/>
    <property type="molecule type" value="Genomic_DNA"/>
</dbReference>
<evidence type="ECO:0000256" key="3">
    <source>
        <dbReference type="ARBA" id="ARBA00023002"/>
    </source>
</evidence>
<comment type="caution">
    <text evidence="7">The sequence shown here is derived from an EMBL/GenBank/DDBJ whole genome shotgun (WGS) entry which is preliminary data.</text>
</comment>
<dbReference type="Proteomes" id="UP000782843">
    <property type="component" value="Unassembled WGS sequence"/>
</dbReference>
<dbReference type="GO" id="GO:0051537">
    <property type="term" value="F:2 iron, 2 sulfur cluster binding"/>
    <property type="evidence" value="ECO:0007669"/>
    <property type="project" value="UniProtKB-KW"/>
</dbReference>
<evidence type="ECO:0000313" key="8">
    <source>
        <dbReference type="Proteomes" id="UP000782843"/>
    </source>
</evidence>
<dbReference type="InterPro" id="IPR036010">
    <property type="entry name" value="2Fe-2S_ferredoxin-like_sf"/>
</dbReference>
<dbReference type="InterPro" id="IPR002888">
    <property type="entry name" value="2Fe-2S-bd"/>
</dbReference>
<protein>
    <submittedName>
        <fullName evidence="7">(2Fe-2S)-binding protein</fullName>
    </submittedName>
</protein>
<gene>
    <name evidence="7" type="ORF">KC660_03615</name>
</gene>
<name>A0A955RI92_9BACT</name>
<dbReference type="InterPro" id="IPR051452">
    <property type="entry name" value="Diverse_Oxidoreductases"/>
</dbReference>
<dbReference type="AlphaFoldDB" id="A0A955RI92"/>
<dbReference type="CDD" id="cd00207">
    <property type="entry name" value="fer2"/>
    <property type="match status" value="1"/>
</dbReference>
<evidence type="ECO:0000256" key="5">
    <source>
        <dbReference type="ARBA" id="ARBA00023014"/>
    </source>
</evidence>
<dbReference type="PANTHER" id="PTHR44379">
    <property type="entry name" value="OXIDOREDUCTASE WITH IRON-SULFUR SUBUNIT"/>
    <property type="match status" value="1"/>
</dbReference>
<dbReference type="InterPro" id="IPR036884">
    <property type="entry name" value="2Fe-2S-bd_dom_sf"/>
</dbReference>
<dbReference type="SUPFAM" id="SSF47741">
    <property type="entry name" value="CO dehydrogenase ISP C-domain like"/>
    <property type="match status" value="1"/>
</dbReference>
<dbReference type="InterPro" id="IPR001041">
    <property type="entry name" value="2Fe-2S_ferredoxin-type"/>
</dbReference>
<dbReference type="GO" id="GO:0016491">
    <property type="term" value="F:oxidoreductase activity"/>
    <property type="evidence" value="ECO:0007669"/>
    <property type="project" value="UniProtKB-KW"/>
</dbReference>